<organism evidence="2 3">
    <name type="scientific">Metarhizium rileyi (strain RCEF 4871)</name>
    <name type="common">Nomuraea rileyi</name>
    <dbReference type="NCBI Taxonomy" id="1649241"/>
    <lineage>
        <taxon>Eukaryota</taxon>
        <taxon>Fungi</taxon>
        <taxon>Dikarya</taxon>
        <taxon>Ascomycota</taxon>
        <taxon>Pezizomycotina</taxon>
        <taxon>Sordariomycetes</taxon>
        <taxon>Hypocreomycetidae</taxon>
        <taxon>Hypocreales</taxon>
        <taxon>Clavicipitaceae</taxon>
        <taxon>Metarhizium</taxon>
    </lineage>
</organism>
<sequence length="270" mass="30352">MAEPFFLVPLYMYPLETAWEPLFEAARIHPEVKFVAIVNPNNGPGPQPLPDASYLAALRRMHAMPNICPVGYVHCSYGNRPAADVCADMAVYRRWNSHRGISLAGIFFDETPSQLSHLAYMDRLADYAKTTWRREVGKDGMTIYNPGVVVPRPFFDRPDYVVVFEQSHRHWDETFVSQGLRHAADDVRSKTVAIIHSSQTDAARVEGLTRYILSFGFRGIYVTDQKDGGYTQWPSSWTEQAAAVAAESSASSPHRFSPGSGARREVELIR</sequence>
<protein>
    <submittedName>
        <fullName evidence="2">Spherulation-specific family 4</fullName>
    </submittedName>
</protein>
<dbReference type="OrthoDB" id="5342184at2759"/>
<feature type="region of interest" description="Disordered" evidence="1">
    <location>
        <begin position="248"/>
        <end position="270"/>
    </location>
</feature>
<comment type="caution">
    <text evidence="2">The sequence shown here is derived from an EMBL/GenBank/DDBJ whole genome shotgun (WGS) entry which is preliminary data.</text>
</comment>
<dbReference type="AlphaFoldDB" id="A0A162LT03"/>
<evidence type="ECO:0000313" key="3">
    <source>
        <dbReference type="Proteomes" id="UP000243498"/>
    </source>
</evidence>
<dbReference type="Pfam" id="PF12138">
    <property type="entry name" value="Spherulin4"/>
    <property type="match status" value="1"/>
</dbReference>
<gene>
    <name evidence="2" type="ORF">NOR_03858</name>
</gene>
<dbReference type="OMA" id="MYPLETA"/>
<evidence type="ECO:0000313" key="2">
    <source>
        <dbReference type="EMBL" id="OAA44130.1"/>
    </source>
</evidence>
<name>A0A162LT03_METRR</name>
<dbReference type="PANTHER" id="PTHR35040:SF9">
    <property type="entry name" value="4-LIKE CELL SURFACE PROTEIN, PUTATIVE (AFU_ORTHOLOGUE AFUA_4G14080)-RELATED"/>
    <property type="match status" value="1"/>
</dbReference>
<dbReference type="EMBL" id="AZHC01000010">
    <property type="protein sequence ID" value="OAA44130.1"/>
    <property type="molecule type" value="Genomic_DNA"/>
</dbReference>
<accession>A0A162LT03</accession>
<dbReference type="PANTHER" id="PTHR35040">
    <property type="match status" value="1"/>
</dbReference>
<proteinExistence type="predicted"/>
<dbReference type="InterPro" id="IPR021986">
    <property type="entry name" value="Spherulin4"/>
</dbReference>
<keyword evidence="3" id="KW-1185">Reference proteome</keyword>
<evidence type="ECO:0000256" key="1">
    <source>
        <dbReference type="SAM" id="MobiDB-lite"/>
    </source>
</evidence>
<reference evidence="2 3" key="1">
    <citation type="journal article" date="2016" name="Genome Biol. Evol.">
        <title>Divergent and convergent evolution of fungal pathogenicity.</title>
        <authorList>
            <person name="Shang Y."/>
            <person name="Xiao G."/>
            <person name="Zheng P."/>
            <person name="Cen K."/>
            <person name="Zhan S."/>
            <person name="Wang C."/>
        </authorList>
    </citation>
    <scope>NUCLEOTIDE SEQUENCE [LARGE SCALE GENOMIC DNA]</scope>
    <source>
        <strain evidence="2 3">RCEF 4871</strain>
    </source>
</reference>
<dbReference type="Proteomes" id="UP000243498">
    <property type="component" value="Unassembled WGS sequence"/>
</dbReference>